<comment type="caution">
    <text evidence="2">The sequence shown here is derived from an EMBL/GenBank/DDBJ whole genome shotgun (WGS) entry which is preliminary data.</text>
</comment>
<sequence length="392" mass="44579">MRGIWLLVLLLPCSLYAAEQDVPPVTFSDNLGLIRQELQLGNYQQALTLTDAATAKDAEQKAILATFRGRAYWGLGNIIEAQQNLLLAYQSRMLPPDYLRDTLKQLILISGERKMHRASAAFTSHYLRLEPDDVRYRLSYVRTLYKLDQCKKVLTHHDRLLQDLTEPTKDIWVIKAQCQEKLGLFTPLLNTLTAIESRYGLSVELKRSRARVYFKTKDYPRSYLIIRQVIASGKELIANDFLLMADSAYRSGNTEVAAEAINVGLSSRILETNRQNLKWLLKYQFESQQWREALKTANNLTSEPEMQVLKVKAQSALKEGEFTTCSDAAELAISIGASNDVALWKMAGYCAMKAGQYQQADIALREWQKRAPDSDASYWLSTLDVLKNRPAK</sequence>
<dbReference type="AlphaFoldDB" id="A0A1C3EDR9"/>
<dbReference type="RefSeq" id="WP_068904492.1">
    <property type="nucleotide sequence ID" value="NZ_JBHUIF010000028.1"/>
</dbReference>
<proteinExistence type="predicted"/>
<keyword evidence="3" id="KW-1185">Reference proteome</keyword>
<organism evidence="2 3">
    <name type="scientific">Veronia pacifica</name>
    <dbReference type="NCBI Taxonomy" id="1080227"/>
    <lineage>
        <taxon>Bacteria</taxon>
        <taxon>Pseudomonadati</taxon>
        <taxon>Pseudomonadota</taxon>
        <taxon>Gammaproteobacteria</taxon>
        <taxon>Vibrionales</taxon>
        <taxon>Vibrionaceae</taxon>
        <taxon>Veronia</taxon>
    </lineage>
</organism>
<feature type="signal peptide" evidence="1">
    <location>
        <begin position="1"/>
        <end position="17"/>
    </location>
</feature>
<dbReference type="OrthoDB" id="5918579at2"/>
<dbReference type="Proteomes" id="UP000094936">
    <property type="component" value="Unassembled WGS sequence"/>
</dbReference>
<evidence type="ECO:0008006" key="4">
    <source>
        <dbReference type="Google" id="ProtNLM"/>
    </source>
</evidence>
<keyword evidence="1" id="KW-0732">Signal</keyword>
<evidence type="ECO:0000313" key="2">
    <source>
        <dbReference type="EMBL" id="ODA31391.1"/>
    </source>
</evidence>
<dbReference type="SUPFAM" id="SSF48452">
    <property type="entry name" value="TPR-like"/>
    <property type="match status" value="2"/>
</dbReference>
<protein>
    <recommendedName>
        <fullName evidence="4">Tetratricopeptide repeat protein</fullName>
    </recommendedName>
</protein>
<dbReference type="InterPro" id="IPR011990">
    <property type="entry name" value="TPR-like_helical_dom_sf"/>
</dbReference>
<accession>A0A1C3EDR9</accession>
<gene>
    <name evidence="2" type="ORF">A8L45_17070</name>
</gene>
<name>A0A1C3EDR9_9GAMM</name>
<evidence type="ECO:0000313" key="3">
    <source>
        <dbReference type="Proteomes" id="UP000094936"/>
    </source>
</evidence>
<evidence type="ECO:0000256" key="1">
    <source>
        <dbReference type="SAM" id="SignalP"/>
    </source>
</evidence>
<reference evidence="2 3" key="1">
    <citation type="submission" date="2016-05" db="EMBL/GenBank/DDBJ databases">
        <title>Genomic Taxonomy of the Vibrionaceae.</title>
        <authorList>
            <person name="Gomez-Gil B."/>
            <person name="Enciso-Ibarra J."/>
        </authorList>
    </citation>
    <scope>NUCLEOTIDE SEQUENCE [LARGE SCALE GENOMIC DNA]</scope>
    <source>
        <strain evidence="2 3">CAIM 1920</strain>
    </source>
</reference>
<dbReference type="EMBL" id="LYBM01000036">
    <property type="protein sequence ID" value="ODA31391.1"/>
    <property type="molecule type" value="Genomic_DNA"/>
</dbReference>
<dbReference type="Gene3D" id="1.25.40.10">
    <property type="entry name" value="Tetratricopeptide repeat domain"/>
    <property type="match status" value="2"/>
</dbReference>
<feature type="chain" id="PRO_5008673013" description="Tetratricopeptide repeat protein" evidence="1">
    <location>
        <begin position="18"/>
        <end position="392"/>
    </location>
</feature>
<dbReference type="STRING" id="1080227.A8L45_17070"/>